<dbReference type="KEGG" id="mro:MROS_2003"/>
<dbReference type="Proteomes" id="UP000009011">
    <property type="component" value="Chromosome"/>
</dbReference>
<dbReference type="Gene3D" id="2.120.10.30">
    <property type="entry name" value="TolB, C-terminal domain"/>
    <property type="match status" value="2"/>
</dbReference>
<accession>I6Z7U4</accession>
<dbReference type="EMBL" id="CP003557">
    <property type="protein sequence ID" value="AFN75235.1"/>
    <property type="molecule type" value="Genomic_DNA"/>
</dbReference>
<name>I6Z7U4_MELRP</name>
<evidence type="ECO:0000313" key="1">
    <source>
        <dbReference type="EMBL" id="AFN75235.1"/>
    </source>
</evidence>
<dbReference type="PANTHER" id="PTHR24104">
    <property type="entry name" value="E3 UBIQUITIN-PROTEIN LIGASE NHLRC1-RELATED"/>
    <property type="match status" value="1"/>
</dbReference>
<proteinExistence type="predicted"/>
<sequence>MSFLLFIFTSTKAQNPVFSHTIGDFTSAQAFSIDPSGAIYIVDISTNELIKIDSVGAVIKVIGGYGWDNYTFDFPADVFSTLLNVYVADKYNDRIQIFDKDLNYITTLSTYSSEPFRHPVAVSVSDQGDVFLIDSDNSRLLKFTSDGQFLLEIGGMLAGDFALENPKAFSIIDNKIFVLDSPNLFIYDLWGNNITKKSFEFEPVNLNSTSTGLTINTSKNVFYAYNNRDLLNLPLNKFSPELEEPITDSILFNRKLYVLTSKTIYVYNIRK</sequence>
<dbReference type="RefSeq" id="WP_014856667.1">
    <property type="nucleotide sequence ID" value="NC_018178.1"/>
</dbReference>
<protein>
    <submittedName>
        <fullName evidence="1">PKD domain containing protein</fullName>
    </submittedName>
</protein>
<dbReference type="InterPro" id="IPR050952">
    <property type="entry name" value="TRIM-NHL_E3_ligases"/>
</dbReference>
<dbReference type="eggNOG" id="COG3391">
    <property type="taxonomic scope" value="Bacteria"/>
</dbReference>
<dbReference type="Pfam" id="PF17170">
    <property type="entry name" value="DUF5128"/>
    <property type="match status" value="1"/>
</dbReference>
<dbReference type="GO" id="GO:0008270">
    <property type="term" value="F:zinc ion binding"/>
    <property type="evidence" value="ECO:0007669"/>
    <property type="project" value="UniProtKB-KW"/>
</dbReference>
<dbReference type="SUPFAM" id="SSF101898">
    <property type="entry name" value="NHL repeat"/>
    <property type="match status" value="1"/>
</dbReference>
<dbReference type="PANTHER" id="PTHR24104:SF25">
    <property type="entry name" value="PROTEIN LIN-41"/>
    <property type="match status" value="1"/>
</dbReference>
<dbReference type="AlphaFoldDB" id="I6Z7U4"/>
<dbReference type="InterPro" id="IPR011042">
    <property type="entry name" value="6-blade_b-propeller_TolB-like"/>
</dbReference>
<evidence type="ECO:0000313" key="2">
    <source>
        <dbReference type="Proteomes" id="UP000009011"/>
    </source>
</evidence>
<gene>
    <name evidence="1" type="ordered locus">MROS_2003</name>
</gene>
<dbReference type="OrthoDB" id="964296at2"/>
<dbReference type="HOGENOM" id="CLU_989624_0_0_10"/>
<organism evidence="1 2">
    <name type="scientific">Melioribacter roseus (strain DSM 23840 / JCM 17771 / VKM B-2668 / P3M-2)</name>
    <dbReference type="NCBI Taxonomy" id="1191523"/>
    <lineage>
        <taxon>Bacteria</taxon>
        <taxon>Pseudomonadati</taxon>
        <taxon>Ignavibacteriota</taxon>
        <taxon>Ignavibacteria</taxon>
        <taxon>Ignavibacteriales</taxon>
        <taxon>Melioribacteraceae</taxon>
        <taxon>Melioribacter</taxon>
    </lineage>
</organism>
<keyword evidence="2" id="KW-1185">Reference proteome</keyword>
<reference evidence="1 2" key="1">
    <citation type="journal article" date="2013" name="PLoS ONE">
        <title>Genomic analysis of Melioribacter roseus, facultatively anaerobic organotrophic bacterium representing a novel deep lineage within Bacteriodetes/Chlorobi group.</title>
        <authorList>
            <person name="Kadnikov V.V."/>
            <person name="Mardanov A.V."/>
            <person name="Podosokorskaya O.A."/>
            <person name="Gavrilov S.N."/>
            <person name="Kublanov I.V."/>
            <person name="Beletsky A.V."/>
            <person name="Bonch-Osmolovskaya E.A."/>
            <person name="Ravin N.V."/>
        </authorList>
    </citation>
    <scope>NUCLEOTIDE SEQUENCE [LARGE SCALE GENOMIC DNA]</scope>
    <source>
        <strain evidence="2">JCM 17771 / P3M-2</strain>
    </source>
</reference>
<dbReference type="STRING" id="1191523.MROS_2003"/>
<dbReference type="CDD" id="cd05819">
    <property type="entry name" value="NHL"/>
    <property type="match status" value="1"/>
</dbReference>